<dbReference type="EMBL" id="FN653194">
    <property type="protein sequence ID" value="CBY13525.1"/>
    <property type="molecule type" value="Genomic_DNA"/>
</dbReference>
<dbReference type="PROSITE" id="PS51192">
    <property type="entry name" value="HELICASE_ATP_BIND_1"/>
    <property type="match status" value="1"/>
</dbReference>
<evidence type="ECO:0000313" key="5">
    <source>
        <dbReference type="Proteomes" id="UP000001307"/>
    </source>
</evidence>
<dbReference type="InterPro" id="IPR038718">
    <property type="entry name" value="SNF2-like_sf"/>
</dbReference>
<feature type="domain" description="Helicase C-terminal" evidence="3">
    <location>
        <begin position="411"/>
        <end position="567"/>
    </location>
</feature>
<sequence length="590" mass="66805">MGTLQLSRKYFIRIALAKKSALEDKLEEALEFLSQAGAHRKTDKVTTRFDALQKLIAEITEGVQSGSECDNKEKNLEREGIQWMWNAVHQGNISLSVEKRIYGGLLSDDMGLGKTIQVAAFISALVDMEEATHFLIFVPNSLIANWESELKKWAPNLEQFLFTGELQRKKREQNLREAKKSNSAVVIASYGLCNNNIDVFNSYGSKDWTWDYMILDEAHTIKNSSTKTAKTIVSINSTHRLLMTGTPVMNKLVDFYNLINVLSQGTMLKMSQHKFIKEYMKPIENGRKKNAPAFAVHRANTLSKVIRDKTDFWILRRTKKEVNQASTASSGSGSTFPTLPAKNDFVLWCKMTARQLVIYNGVRNALMAKSSPLVQCTLLNMICNCPRIMPNYLVGDTHNNDSDLKNFDCVPLEELLAESAKILIFSNSKKILTIIEKLLSGKNIKYDRIDGTIQPKERNNKVHRFQTDSTIKVCLLTTGVGAVGLTLTAATRVIVFDPYWNPSKDDQAVDRAYRIGQKNAVVVFRLITCETIEEKIYSKQLFKKSIICQNNGENDDPTRLFNDKDIYELFKSPVSKAENMFSGNKTKFHN</sequence>
<name>E4XUX8_OIKDI</name>
<dbReference type="Gene3D" id="3.40.50.300">
    <property type="entry name" value="P-loop containing nucleotide triphosphate hydrolases"/>
    <property type="match status" value="1"/>
</dbReference>
<keyword evidence="5" id="KW-1185">Reference proteome</keyword>
<proteinExistence type="predicted"/>
<reference evidence="4" key="1">
    <citation type="journal article" date="2010" name="Science">
        <title>Plasticity of animal genome architecture unmasked by rapid evolution of a pelagic tunicate.</title>
        <authorList>
            <person name="Denoeud F."/>
            <person name="Henriet S."/>
            <person name="Mungpakdee S."/>
            <person name="Aury J.M."/>
            <person name="Da Silva C."/>
            <person name="Brinkmann H."/>
            <person name="Mikhaleva J."/>
            <person name="Olsen L.C."/>
            <person name="Jubin C."/>
            <person name="Canestro C."/>
            <person name="Bouquet J.M."/>
            <person name="Danks G."/>
            <person name="Poulain J."/>
            <person name="Campsteijn C."/>
            <person name="Adamski M."/>
            <person name="Cross I."/>
            <person name="Yadetie F."/>
            <person name="Muffato M."/>
            <person name="Louis A."/>
            <person name="Butcher S."/>
            <person name="Tsagkogeorga G."/>
            <person name="Konrad A."/>
            <person name="Singh S."/>
            <person name="Jensen M.F."/>
            <person name="Cong E.H."/>
            <person name="Eikeseth-Otteraa H."/>
            <person name="Noel B."/>
            <person name="Anthouard V."/>
            <person name="Porcel B.M."/>
            <person name="Kachouri-Lafond R."/>
            <person name="Nishino A."/>
            <person name="Ugolini M."/>
            <person name="Chourrout P."/>
            <person name="Nishida H."/>
            <person name="Aasland R."/>
            <person name="Huzurbazar S."/>
            <person name="Westhof E."/>
            <person name="Delsuc F."/>
            <person name="Lehrach H."/>
            <person name="Reinhardt R."/>
            <person name="Weissenbach J."/>
            <person name="Roy S.W."/>
            <person name="Artiguenave F."/>
            <person name="Postlethwait J.H."/>
            <person name="Manak J.R."/>
            <person name="Thompson E.M."/>
            <person name="Jaillon O."/>
            <person name="Du Pasquier L."/>
            <person name="Boudinot P."/>
            <person name="Liberles D.A."/>
            <person name="Volff J.N."/>
            <person name="Philippe H."/>
            <person name="Lenhard B."/>
            <person name="Roest Crollius H."/>
            <person name="Wincker P."/>
            <person name="Chourrout D."/>
        </authorList>
    </citation>
    <scope>NUCLEOTIDE SEQUENCE [LARGE SCALE GENOMIC DNA]</scope>
</reference>
<dbReference type="Pfam" id="PF00176">
    <property type="entry name" value="SNF2-rel_dom"/>
    <property type="match status" value="1"/>
</dbReference>
<keyword evidence="1" id="KW-0378">Hydrolase</keyword>
<accession>E4XUX8</accession>
<feature type="domain" description="Helicase ATP-binding" evidence="2">
    <location>
        <begin position="95"/>
        <end position="265"/>
    </location>
</feature>
<evidence type="ECO:0000313" key="4">
    <source>
        <dbReference type="EMBL" id="CBY13525.1"/>
    </source>
</evidence>
<dbReference type="InParanoid" id="E4XUX8"/>
<dbReference type="OrthoDB" id="413460at2759"/>
<gene>
    <name evidence="4" type="ORF">GSOID_T00004843001</name>
</gene>
<dbReference type="PROSITE" id="PS51194">
    <property type="entry name" value="HELICASE_CTER"/>
    <property type="match status" value="1"/>
</dbReference>
<dbReference type="InterPro" id="IPR000330">
    <property type="entry name" value="SNF2_N"/>
</dbReference>
<dbReference type="SMART" id="SM00487">
    <property type="entry name" value="DEXDc"/>
    <property type="match status" value="1"/>
</dbReference>
<dbReference type="CDD" id="cd18793">
    <property type="entry name" value="SF2_C_SNF"/>
    <property type="match status" value="1"/>
</dbReference>
<dbReference type="GO" id="GO:0015616">
    <property type="term" value="F:DNA translocase activity"/>
    <property type="evidence" value="ECO:0007669"/>
    <property type="project" value="TreeGrafter"/>
</dbReference>
<dbReference type="SUPFAM" id="SSF52540">
    <property type="entry name" value="P-loop containing nucleoside triphosphate hydrolases"/>
    <property type="match status" value="2"/>
</dbReference>
<dbReference type="PANTHER" id="PTHR45629:SF7">
    <property type="entry name" value="DNA EXCISION REPAIR PROTEIN ERCC-6-RELATED"/>
    <property type="match status" value="1"/>
</dbReference>
<dbReference type="GO" id="GO:0016787">
    <property type="term" value="F:hydrolase activity"/>
    <property type="evidence" value="ECO:0007669"/>
    <property type="project" value="UniProtKB-KW"/>
</dbReference>
<dbReference type="Proteomes" id="UP000001307">
    <property type="component" value="Unassembled WGS sequence"/>
</dbReference>
<protein>
    <submittedName>
        <fullName evidence="4">Uncharacterized protein</fullName>
    </submittedName>
</protein>
<evidence type="ECO:0000256" key="1">
    <source>
        <dbReference type="ARBA" id="ARBA00022801"/>
    </source>
</evidence>
<dbReference type="GO" id="GO:0005524">
    <property type="term" value="F:ATP binding"/>
    <property type="evidence" value="ECO:0007669"/>
    <property type="project" value="InterPro"/>
</dbReference>
<organism evidence="4">
    <name type="scientific">Oikopleura dioica</name>
    <name type="common">Tunicate</name>
    <dbReference type="NCBI Taxonomy" id="34765"/>
    <lineage>
        <taxon>Eukaryota</taxon>
        <taxon>Metazoa</taxon>
        <taxon>Chordata</taxon>
        <taxon>Tunicata</taxon>
        <taxon>Appendicularia</taxon>
        <taxon>Copelata</taxon>
        <taxon>Oikopleuridae</taxon>
        <taxon>Oikopleura</taxon>
    </lineage>
</organism>
<dbReference type="PANTHER" id="PTHR45629">
    <property type="entry name" value="SNF2/RAD54 FAMILY MEMBER"/>
    <property type="match status" value="1"/>
</dbReference>
<dbReference type="AlphaFoldDB" id="E4XUX8"/>
<dbReference type="InterPro" id="IPR001650">
    <property type="entry name" value="Helicase_C-like"/>
</dbReference>
<dbReference type="InterPro" id="IPR014001">
    <property type="entry name" value="Helicase_ATP-bd"/>
</dbReference>
<dbReference type="InterPro" id="IPR049730">
    <property type="entry name" value="SNF2/RAD54-like_C"/>
</dbReference>
<dbReference type="SMART" id="SM00490">
    <property type="entry name" value="HELICc"/>
    <property type="match status" value="1"/>
</dbReference>
<evidence type="ECO:0000259" key="3">
    <source>
        <dbReference type="PROSITE" id="PS51194"/>
    </source>
</evidence>
<dbReference type="InterPro" id="IPR050496">
    <property type="entry name" value="SNF2_RAD54_helicase_repair"/>
</dbReference>
<dbReference type="InterPro" id="IPR027417">
    <property type="entry name" value="P-loop_NTPase"/>
</dbReference>
<dbReference type="Pfam" id="PF00271">
    <property type="entry name" value="Helicase_C"/>
    <property type="match status" value="1"/>
</dbReference>
<dbReference type="Gene3D" id="3.40.50.10810">
    <property type="entry name" value="Tandem AAA-ATPase domain"/>
    <property type="match status" value="1"/>
</dbReference>
<evidence type="ECO:0000259" key="2">
    <source>
        <dbReference type="PROSITE" id="PS51192"/>
    </source>
</evidence>